<sequence length="39" mass="4375">MGIDPGNSTVPHVGGRIPGRLTRLSRGNYHRRRPHHFAT</sequence>
<feature type="region of interest" description="Disordered" evidence="1">
    <location>
        <begin position="1"/>
        <end position="39"/>
    </location>
</feature>
<name>A0A6J4NKG7_9BACT</name>
<proteinExistence type="predicted"/>
<feature type="compositionally biased region" description="Basic residues" evidence="1">
    <location>
        <begin position="28"/>
        <end position="39"/>
    </location>
</feature>
<feature type="compositionally biased region" description="Polar residues" evidence="1">
    <location>
        <begin position="1"/>
        <end position="10"/>
    </location>
</feature>
<protein>
    <submittedName>
        <fullName evidence="2">Uncharacterized protein</fullName>
    </submittedName>
</protein>
<evidence type="ECO:0000313" key="2">
    <source>
        <dbReference type="EMBL" id="CAA9388337.1"/>
    </source>
</evidence>
<accession>A0A6J4NKG7</accession>
<evidence type="ECO:0000256" key="1">
    <source>
        <dbReference type="SAM" id="MobiDB-lite"/>
    </source>
</evidence>
<dbReference type="AlphaFoldDB" id="A0A6J4NKG7"/>
<reference evidence="2" key="1">
    <citation type="submission" date="2020-02" db="EMBL/GenBank/DDBJ databases">
        <authorList>
            <person name="Meier V. D."/>
        </authorList>
    </citation>
    <scope>NUCLEOTIDE SEQUENCE</scope>
    <source>
        <strain evidence="2">AVDCRST_MAG64</strain>
    </source>
</reference>
<gene>
    <name evidence="2" type="ORF">AVDCRST_MAG64-1042</name>
</gene>
<organism evidence="2">
    <name type="scientific">uncultured Phycisphaerae bacterium</name>
    <dbReference type="NCBI Taxonomy" id="904963"/>
    <lineage>
        <taxon>Bacteria</taxon>
        <taxon>Pseudomonadati</taxon>
        <taxon>Planctomycetota</taxon>
        <taxon>Phycisphaerae</taxon>
        <taxon>environmental samples</taxon>
    </lineage>
</organism>
<dbReference type="EMBL" id="CADCUQ010000247">
    <property type="protein sequence ID" value="CAA9388337.1"/>
    <property type="molecule type" value="Genomic_DNA"/>
</dbReference>